<reference evidence="6" key="1">
    <citation type="submission" date="2016-10" db="EMBL/GenBank/DDBJ databases">
        <authorList>
            <person name="Benchimol M."/>
            <person name="Almeida L.G."/>
            <person name="Vasconcelos A.T."/>
            <person name="Perreira-Neves A."/>
            <person name="Rosa I.A."/>
            <person name="Tasca T."/>
            <person name="Bogo M.R."/>
            <person name="de Souza W."/>
        </authorList>
    </citation>
    <scope>NUCLEOTIDE SEQUENCE [LARGE SCALE GENOMIC DNA]</scope>
    <source>
        <strain evidence="6">K</strain>
    </source>
</reference>
<feature type="region of interest" description="Disordered" evidence="3">
    <location>
        <begin position="839"/>
        <end position="910"/>
    </location>
</feature>
<dbReference type="EMBL" id="MLAK01000643">
    <property type="protein sequence ID" value="OHT09286.1"/>
    <property type="molecule type" value="Genomic_DNA"/>
</dbReference>
<gene>
    <name evidence="6" type="ORF">TRFO_21853</name>
</gene>
<dbReference type="InterPro" id="IPR013815">
    <property type="entry name" value="ATP_grasp_subdomain_1"/>
</dbReference>
<dbReference type="Pfam" id="PF01326">
    <property type="entry name" value="PPDK_N"/>
    <property type="match status" value="1"/>
</dbReference>
<evidence type="ECO:0000256" key="1">
    <source>
        <dbReference type="ARBA" id="ARBA00007837"/>
    </source>
</evidence>
<accession>A0A1J4KI07</accession>
<feature type="region of interest" description="Disordered" evidence="3">
    <location>
        <begin position="557"/>
        <end position="604"/>
    </location>
</feature>
<dbReference type="InterPro" id="IPR040442">
    <property type="entry name" value="Pyrv_kinase-like_dom_sf"/>
</dbReference>
<dbReference type="InterPro" id="IPR002192">
    <property type="entry name" value="PPDK_AMP/ATP-bd"/>
</dbReference>
<evidence type="ECO:0000259" key="5">
    <source>
        <dbReference type="Pfam" id="PF02896"/>
    </source>
</evidence>
<dbReference type="InterPro" id="IPR000121">
    <property type="entry name" value="PEP_util_C"/>
</dbReference>
<dbReference type="Gene3D" id="3.20.20.60">
    <property type="entry name" value="Phosphoenolpyruvate-binding domains"/>
    <property type="match status" value="1"/>
</dbReference>
<evidence type="ECO:0000259" key="4">
    <source>
        <dbReference type="Pfam" id="PF01326"/>
    </source>
</evidence>
<keyword evidence="6" id="KW-0670">Pyruvate</keyword>
<dbReference type="PANTHER" id="PTHR22931">
    <property type="entry name" value="PHOSPHOENOLPYRUVATE DIKINASE-RELATED"/>
    <property type="match status" value="1"/>
</dbReference>
<dbReference type="GO" id="GO:0050242">
    <property type="term" value="F:pyruvate, phosphate dikinase activity"/>
    <property type="evidence" value="ECO:0007669"/>
    <property type="project" value="UniProtKB-UniRule"/>
</dbReference>
<dbReference type="Gene3D" id="1.20.80.30">
    <property type="match status" value="1"/>
</dbReference>
<dbReference type="RefSeq" id="XP_068362422.1">
    <property type="nucleotide sequence ID" value="XM_068502226.1"/>
</dbReference>
<keyword evidence="7" id="KW-1185">Reference proteome</keyword>
<proteinExistence type="inferred from homology"/>
<comment type="similarity">
    <text evidence="1 2">Belongs to the PEP-utilizing enzyme family.</text>
</comment>
<dbReference type="Proteomes" id="UP000179807">
    <property type="component" value="Unassembled WGS sequence"/>
</dbReference>
<dbReference type="AlphaFoldDB" id="A0A1J4KI07"/>
<dbReference type="InterPro" id="IPR010121">
    <property type="entry name" value="Pyruvate_phosphate_dikinase"/>
</dbReference>
<comment type="caution">
    <text evidence="6">The sequence shown here is derived from an EMBL/GenBank/DDBJ whole genome shotgun (WGS) entry which is preliminary data.</text>
</comment>
<dbReference type="PIRSF" id="PIRSF000853">
    <property type="entry name" value="PPDK"/>
    <property type="match status" value="1"/>
</dbReference>
<dbReference type="GO" id="GO:0016301">
    <property type="term" value="F:kinase activity"/>
    <property type="evidence" value="ECO:0007669"/>
    <property type="project" value="UniProtKB-UniRule"/>
</dbReference>
<feature type="compositionally biased region" description="Acidic residues" evidence="3">
    <location>
        <begin position="895"/>
        <end position="910"/>
    </location>
</feature>
<evidence type="ECO:0000256" key="2">
    <source>
        <dbReference type="PIRNR" id="PIRNR000853"/>
    </source>
</evidence>
<dbReference type="GeneID" id="94836930"/>
<dbReference type="EC" id="2.7.9.1" evidence="2"/>
<dbReference type="SUPFAM" id="SSF56059">
    <property type="entry name" value="Glutathione synthetase ATP-binding domain-like"/>
    <property type="match status" value="1"/>
</dbReference>
<comment type="catalytic activity">
    <reaction evidence="2">
        <text>pyruvate + phosphate + ATP = phosphoenolpyruvate + AMP + diphosphate + H(+)</text>
        <dbReference type="Rhea" id="RHEA:10756"/>
        <dbReference type="ChEBI" id="CHEBI:15361"/>
        <dbReference type="ChEBI" id="CHEBI:15378"/>
        <dbReference type="ChEBI" id="CHEBI:30616"/>
        <dbReference type="ChEBI" id="CHEBI:33019"/>
        <dbReference type="ChEBI" id="CHEBI:43474"/>
        <dbReference type="ChEBI" id="CHEBI:58702"/>
        <dbReference type="ChEBI" id="CHEBI:456215"/>
        <dbReference type="EC" id="2.7.9.1"/>
    </reaction>
</comment>
<dbReference type="Pfam" id="PF02896">
    <property type="entry name" value="PEP-utilizers_C"/>
    <property type="match status" value="1"/>
</dbReference>
<feature type="domain" description="Pyruvate phosphate dikinase AMP/ATP-binding" evidence="4">
    <location>
        <begin position="74"/>
        <end position="268"/>
    </location>
</feature>
<evidence type="ECO:0000313" key="6">
    <source>
        <dbReference type="EMBL" id="OHT09286.1"/>
    </source>
</evidence>
<feature type="compositionally biased region" description="Basic and acidic residues" evidence="3">
    <location>
        <begin position="839"/>
        <end position="863"/>
    </location>
</feature>
<organism evidence="6 7">
    <name type="scientific">Tritrichomonas foetus</name>
    <dbReference type="NCBI Taxonomy" id="1144522"/>
    <lineage>
        <taxon>Eukaryota</taxon>
        <taxon>Metamonada</taxon>
        <taxon>Parabasalia</taxon>
        <taxon>Tritrichomonadida</taxon>
        <taxon>Tritrichomonadidae</taxon>
        <taxon>Tritrichomonas</taxon>
    </lineage>
</organism>
<dbReference type="Gene3D" id="3.30.1490.20">
    <property type="entry name" value="ATP-grasp fold, A domain"/>
    <property type="match status" value="1"/>
</dbReference>
<dbReference type="PANTHER" id="PTHR22931:SF9">
    <property type="entry name" value="PYRUVATE, PHOSPHATE DIKINASE 1, CHLOROPLASTIC"/>
    <property type="match status" value="1"/>
</dbReference>
<name>A0A1J4KI07_9EUKA</name>
<dbReference type="VEuPathDB" id="TrichDB:TRFO_21853"/>
<feature type="compositionally biased region" description="Acidic residues" evidence="3">
    <location>
        <begin position="580"/>
        <end position="592"/>
    </location>
</feature>
<dbReference type="Gene3D" id="3.30.470.20">
    <property type="entry name" value="ATP-grasp fold, B domain"/>
    <property type="match status" value="1"/>
</dbReference>
<sequence>MTARDVFLFTEYKQAEKEFGKENVKNLLGAKGANLGELSLIEGVPVPKGFTITSKVCKEYLAADPPALPDGIWDQVNQTIAKLEEETEKKFGDAEKPLIVSCRPGPATPMPRMLLTLFNIGYCDQTVAALCTSTENPRFVHATYRKFLREYGTAVMKIAPEKFDELYGAFRDTSETEELEKFENQVKEMMEQESGEPFPQNPIDQLKASILAVFESWNSEQAQEFRTTNNIPDDMFTAVNVQVMVYGNFNESSGAGLAFSRNPANGDSSPSGNYLPQMSGLDLINKTKQPQPYQALEAQAAQAYEKFGDVMRKIETHFKDIQKIDFTVENNELWVLQTRSSRRNTHAAYKILVDMTNDTILTKEEAIESLQVPDVEAVCVEEVELTEEEKEQLQQQQQQPPQKLNLEEEQELQQLLTWADEIRLSEGLRKDQPNGPNHGLNIRANADTIEEIAKSKNLGADGVGLLRTEKMFLTEERIPIVRRIILADTEEESKKASAELIELQTAELAPIFEALNGTTTVIRLADLSIGQFLPDVYDLIAEIEQIKARIEYGIAVEEEEEQKEEPPKEEEGAENTENNENGDGENEGEQNPEEPPAPKPPKLKPIEIKQKLLEKVMKYQEENPKLGYRGIRLLLAFPELLKAHLRALFDGATNAQNGGQVVTPELLVPFITTPEEFSLFQKLYNEALQDYAREKETECPVTFKIGAEIGTANAAILADKIAKTAEFLSFDQISLTEGIYGYGREEADEGFMGQYKEQQVVEESPFLAFDCDGVGKIVELAIKKAREANPEIQTGLVTFDKASELNSFDFLHKIGLNYISCRPIRLPVARVVAAKVVCSEKEKEKEPESKEAAKPEETIQPEEKSDDDSSSSTSQKEKEPEEEDPAPITAQKDNENDETLTTETEETDED</sequence>
<dbReference type="SUPFAM" id="SSF51621">
    <property type="entry name" value="Phosphoenolpyruvate/pyruvate domain"/>
    <property type="match status" value="1"/>
</dbReference>
<dbReference type="GO" id="GO:0005524">
    <property type="term" value="F:ATP binding"/>
    <property type="evidence" value="ECO:0007669"/>
    <property type="project" value="UniProtKB-UniRule"/>
</dbReference>
<dbReference type="InterPro" id="IPR015813">
    <property type="entry name" value="Pyrv/PenolPyrv_kinase-like_dom"/>
</dbReference>
<protein>
    <recommendedName>
        <fullName evidence="2">Pyruvate, phosphate dikinase</fullName>
        <ecNumber evidence="2">2.7.9.1</ecNumber>
    </recommendedName>
</protein>
<dbReference type="GO" id="GO:0046872">
    <property type="term" value="F:metal ion binding"/>
    <property type="evidence" value="ECO:0007669"/>
    <property type="project" value="UniProtKB-UniRule"/>
</dbReference>
<comment type="cofactor">
    <cofactor evidence="2">
        <name>Mg(2+)</name>
        <dbReference type="ChEBI" id="CHEBI:18420"/>
    </cofactor>
</comment>
<feature type="domain" description="PEP-utilising enzyme C-terminal" evidence="5">
    <location>
        <begin position="438"/>
        <end position="836"/>
    </location>
</feature>
<evidence type="ECO:0000256" key="3">
    <source>
        <dbReference type="SAM" id="MobiDB-lite"/>
    </source>
</evidence>
<evidence type="ECO:0000313" key="7">
    <source>
        <dbReference type="Proteomes" id="UP000179807"/>
    </source>
</evidence>
<dbReference type="OrthoDB" id="6123450at2759"/>